<evidence type="ECO:0000256" key="1">
    <source>
        <dbReference type="SAM" id="Coils"/>
    </source>
</evidence>
<dbReference type="SUPFAM" id="SSF140453">
    <property type="entry name" value="EsxAB dimer-like"/>
    <property type="match status" value="1"/>
</dbReference>
<evidence type="ECO:0000313" key="2">
    <source>
        <dbReference type="EMBL" id="KAB2347831.1"/>
    </source>
</evidence>
<feature type="coiled-coil region" evidence="1">
    <location>
        <begin position="15"/>
        <end position="42"/>
    </location>
</feature>
<comment type="caution">
    <text evidence="2">The sequence shown here is derived from an EMBL/GenBank/DDBJ whole genome shotgun (WGS) entry which is preliminary data.</text>
</comment>
<evidence type="ECO:0000313" key="3">
    <source>
        <dbReference type="Proteomes" id="UP000468735"/>
    </source>
</evidence>
<dbReference type="InterPro" id="IPR036689">
    <property type="entry name" value="ESAT-6-like_sf"/>
</dbReference>
<accession>A0A6H9YR88</accession>
<keyword evidence="3" id="KW-1185">Reference proteome</keyword>
<sequence>MSYSSMNFGAMQQAYAAFQQKYTAMQSELDDLEKSVEQKLAQWEDDAKNAYMDAKRQWEASAADVGRIIQALGTVVNSSAETGQSTMRSNTQMIGG</sequence>
<gene>
    <name evidence="2" type="ORF">F8566_18230</name>
</gene>
<keyword evidence="1" id="KW-0175">Coiled coil</keyword>
<organism evidence="2 3">
    <name type="scientific">Actinomadura rudentiformis</name>
    <dbReference type="NCBI Taxonomy" id="359158"/>
    <lineage>
        <taxon>Bacteria</taxon>
        <taxon>Bacillati</taxon>
        <taxon>Actinomycetota</taxon>
        <taxon>Actinomycetes</taxon>
        <taxon>Streptosporangiales</taxon>
        <taxon>Thermomonosporaceae</taxon>
        <taxon>Actinomadura</taxon>
    </lineage>
</organism>
<dbReference type="Gene3D" id="1.10.287.1060">
    <property type="entry name" value="ESAT-6-like"/>
    <property type="match status" value="1"/>
</dbReference>
<dbReference type="AlphaFoldDB" id="A0A6H9YR88"/>
<dbReference type="InterPro" id="IPR010310">
    <property type="entry name" value="T7SS_ESAT-6-like"/>
</dbReference>
<proteinExistence type="predicted"/>
<protein>
    <submittedName>
        <fullName evidence="2">WXG100 family type VII secretion target</fullName>
    </submittedName>
</protein>
<dbReference type="RefSeq" id="WP_151561454.1">
    <property type="nucleotide sequence ID" value="NZ_WBMT01000008.1"/>
</dbReference>
<dbReference type="EMBL" id="WBMT01000008">
    <property type="protein sequence ID" value="KAB2347831.1"/>
    <property type="molecule type" value="Genomic_DNA"/>
</dbReference>
<dbReference type="OrthoDB" id="4278078at2"/>
<name>A0A6H9YR88_9ACTN</name>
<dbReference type="Proteomes" id="UP000468735">
    <property type="component" value="Unassembled WGS sequence"/>
</dbReference>
<reference evidence="2 3" key="1">
    <citation type="submission" date="2019-09" db="EMBL/GenBank/DDBJ databases">
        <title>Actinomadura physcomitrii sp. nov., a novel actinomycete isolated from moss [Physcomitrium sphaericum (Ludw) Fuernr].</title>
        <authorList>
            <person name="Zhuang X."/>
            <person name="Liu C."/>
        </authorList>
    </citation>
    <scope>NUCLEOTIDE SEQUENCE [LARGE SCALE GENOMIC DNA]</scope>
    <source>
        <strain evidence="2 3">HMC1</strain>
    </source>
</reference>
<dbReference type="Pfam" id="PF06013">
    <property type="entry name" value="WXG100"/>
    <property type="match status" value="1"/>
</dbReference>